<name>A0A0F9QA76_9ZZZZ</name>
<proteinExistence type="predicted"/>
<gene>
    <name evidence="1" type="ORF">LCGC14_0798440</name>
</gene>
<organism evidence="1">
    <name type="scientific">marine sediment metagenome</name>
    <dbReference type="NCBI Taxonomy" id="412755"/>
    <lineage>
        <taxon>unclassified sequences</taxon>
        <taxon>metagenomes</taxon>
        <taxon>ecological metagenomes</taxon>
    </lineage>
</organism>
<comment type="caution">
    <text evidence="1">The sequence shown here is derived from an EMBL/GenBank/DDBJ whole genome shotgun (WGS) entry which is preliminary data.</text>
</comment>
<sequence length="157" mass="17273">MKRWMTVLIVSLLVAAAGCNENQHFTAWGMAASNLDNPQNDYTTRFGLCNGEKAGDVEGGIEVNYSGVRNRPESYAMYGIYHLDGDPSSWVGQPYVGYRVGTDGGEGGLYGPIVGTIYWDIFVIEGRLAQEYTGKLSDIHNDENDENMVAAGLRFDF</sequence>
<protein>
    <submittedName>
        <fullName evidence="1">Uncharacterized protein</fullName>
    </submittedName>
</protein>
<dbReference type="PROSITE" id="PS51257">
    <property type="entry name" value="PROKAR_LIPOPROTEIN"/>
    <property type="match status" value="1"/>
</dbReference>
<evidence type="ECO:0000313" key="1">
    <source>
        <dbReference type="EMBL" id="KKN33962.1"/>
    </source>
</evidence>
<dbReference type="EMBL" id="LAZR01002137">
    <property type="protein sequence ID" value="KKN33962.1"/>
    <property type="molecule type" value="Genomic_DNA"/>
</dbReference>
<reference evidence="1" key="1">
    <citation type="journal article" date="2015" name="Nature">
        <title>Complex archaea that bridge the gap between prokaryotes and eukaryotes.</title>
        <authorList>
            <person name="Spang A."/>
            <person name="Saw J.H."/>
            <person name="Jorgensen S.L."/>
            <person name="Zaremba-Niedzwiedzka K."/>
            <person name="Martijn J."/>
            <person name="Lind A.E."/>
            <person name="van Eijk R."/>
            <person name="Schleper C."/>
            <person name="Guy L."/>
            <person name="Ettema T.J."/>
        </authorList>
    </citation>
    <scope>NUCLEOTIDE SEQUENCE</scope>
</reference>
<accession>A0A0F9QA76</accession>
<dbReference type="AlphaFoldDB" id="A0A0F9QA76"/>